<feature type="domain" description="Aminotransferase class V" evidence="2">
    <location>
        <begin position="45"/>
        <end position="450"/>
    </location>
</feature>
<dbReference type="Proteomes" id="UP001265259">
    <property type="component" value="Unassembled WGS sequence"/>
</dbReference>
<dbReference type="EMBL" id="JAVRHL010000004">
    <property type="protein sequence ID" value="MDT0684349.1"/>
    <property type="molecule type" value="Genomic_DNA"/>
</dbReference>
<dbReference type="InterPro" id="IPR015424">
    <property type="entry name" value="PyrdxlP-dep_Trfase"/>
</dbReference>
<accession>A0ABU3DKV2</accession>
<dbReference type="PANTHER" id="PTHR43686">
    <property type="entry name" value="SULFURTRANSFERASE-RELATED"/>
    <property type="match status" value="1"/>
</dbReference>
<dbReference type="InterPro" id="IPR000192">
    <property type="entry name" value="Aminotrans_V_dom"/>
</dbReference>
<evidence type="ECO:0000256" key="1">
    <source>
        <dbReference type="ARBA" id="ARBA00022898"/>
    </source>
</evidence>
<gene>
    <name evidence="3" type="ORF">RM543_16825</name>
</gene>
<name>A0ABU3DKV2_9RHOB</name>
<dbReference type="PANTHER" id="PTHR43686:SF1">
    <property type="entry name" value="AMINOTRAN_5 DOMAIN-CONTAINING PROTEIN"/>
    <property type="match status" value="1"/>
</dbReference>
<dbReference type="InterPro" id="IPR015421">
    <property type="entry name" value="PyrdxlP-dep_Trfase_major"/>
</dbReference>
<keyword evidence="3" id="KW-0808">Transferase</keyword>
<sequence length="484" mass="51394">MTTDSAAPFDVFEAEIAGLGREGVRSGVIGDGTSFETPFGTKSMIYADHVASGRALMPVERFVMEKVLPIYSNSHTEASHCGRQITRMRKAARDVVARETGAGDGDHVVFCGNGATAGLNRLVLLLRCAERVASGERVVVLIGPYEHHSNILPWRESGAEVIEIVEAPGGGPDLGALTEELDAARDADLVVGAFSAASNVTGRLSPVAEVTRLLKSFGALAIWDYACGAPYLPMSMTPEEDAPIDAIVFSPHKFLGGPGGSGVLVLRQDLDHGQRPTAPGGGTVSFVSPWSHTYLPSLAAREEAGTPDVIGDIRTALALLVKRAIGQDRIARQDEALRQKALAAWAGLPGLHLMGQEASVPALPIFSFQIFDGEAQVHPQLVTRMLSDHFGVQARGGCACAGPYAHRLLRIDQAASEVLEGRLSRGEELAKPGWTRLSLHWAHREEEVDAILAAVRNVVLNARELAGGYSADPATARFTPSKAA</sequence>
<dbReference type="RefSeq" id="WP_311693755.1">
    <property type="nucleotide sequence ID" value="NZ_JAVRHL010000004.1"/>
</dbReference>
<dbReference type="Pfam" id="PF00266">
    <property type="entry name" value="Aminotran_5"/>
    <property type="match status" value="1"/>
</dbReference>
<reference evidence="3 4" key="1">
    <citation type="submission" date="2023-09" db="EMBL/GenBank/DDBJ databases">
        <authorList>
            <person name="Rey-Velasco X."/>
        </authorList>
    </citation>
    <scope>NUCLEOTIDE SEQUENCE [LARGE SCALE GENOMIC DNA]</scope>
    <source>
        <strain evidence="3 4">F158</strain>
    </source>
</reference>
<evidence type="ECO:0000313" key="4">
    <source>
        <dbReference type="Proteomes" id="UP001265259"/>
    </source>
</evidence>
<dbReference type="Gene3D" id="3.40.640.10">
    <property type="entry name" value="Type I PLP-dependent aspartate aminotransferase-like (Major domain)"/>
    <property type="match status" value="1"/>
</dbReference>
<keyword evidence="1" id="KW-0663">Pyridoxal phosphate</keyword>
<proteinExistence type="predicted"/>
<dbReference type="Gene3D" id="3.90.1150.10">
    <property type="entry name" value="Aspartate Aminotransferase, domain 1"/>
    <property type="match status" value="1"/>
</dbReference>
<keyword evidence="4" id="KW-1185">Reference proteome</keyword>
<protein>
    <submittedName>
        <fullName evidence="3">Aminotransferase class V-fold PLP-dependent enzyme</fullName>
    </submittedName>
</protein>
<comment type="caution">
    <text evidence="3">The sequence shown here is derived from an EMBL/GenBank/DDBJ whole genome shotgun (WGS) entry which is preliminary data.</text>
</comment>
<keyword evidence="3" id="KW-0032">Aminotransferase</keyword>
<dbReference type="GO" id="GO:0008483">
    <property type="term" value="F:transaminase activity"/>
    <property type="evidence" value="ECO:0007669"/>
    <property type="project" value="UniProtKB-KW"/>
</dbReference>
<evidence type="ECO:0000259" key="2">
    <source>
        <dbReference type="Pfam" id="PF00266"/>
    </source>
</evidence>
<organism evidence="3 4">
    <name type="scientific">Tropicimonas omnivorans</name>
    <dbReference type="NCBI Taxonomy" id="3075590"/>
    <lineage>
        <taxon>Bacteria</taxon>
        <taxon>Pseudomonadati</taxon>
        <taxon>Pseudomonadota</taxon>
        <taxon>Alphaproteobacteria</taxon>
        <taxon>Rhodobacterales</taxon>
        <taxon>Roseobacteraceae</taxon>
        <taxon>Tropicimonas</taxon>
    </lineage>
</organism>
<dbReference type="SUPFAM" id="SSF53383">
    <property type="entry name" value="PLP-dependent transferases"/>
    <property type="match status" value="1"/>
</dbReference>
<dbReference type="InterPro" id="IPR015422">
    <property type="entry name" value="PyrdxlP-dep_Trfase_small"/>
</dbReference>
<evidence type="ECO:0000313" key="3">
    <source>
        <dbReference type="EMBL" id="MDT0684349.1"/>
    </source>
</evidence>